<dbReference type="SMART" id="SM00954">
    <property type="entry name" value="RelA_SpoT"/>
    <property type="match status" value="1"/>
</dbReference>
<evidence type="ECO:0000259" key="2">
    <source>
        <dbReference type="SMART" id="SM00954"/>
    </source>
</evidence>
<dbReference type="Proteomes" id="UP001482154">
    <property type="component" value="Unassembled WGS sequence"/>
</dbReference>
<dbReference type="RefSeq" id="WP_022374962.1">
    <property type="nucleotide sequence ID" value="NZ_JAOQJG010000007.1"/>
</dbReference>
<dbReference type="InterPro" id="IPR043519">
    <property type="entry name" value="NT_sf"/>
</dbReference>
<dbReference type="CDD" id="cd05399">
    <property type="entry name" value="NT_Rel-Spo_like"/>
    <property type="match status" value="1"/>
</dbReference>
<evidence type="ECO:0000313" key="3">
    <source>
        <dbReference type="EMBL" id="MEQ2710716.1"/>
    </source>
</evidence>
<feature type="domain" description="RelA/SpoT" evidence="2">
    <location>
        <begin position="45"/>
        <end position="166"/>
    </location>
</feature>
<evidence type="ECO:0000313" key="4">
    <source>
        <dbReference type="Proteomes" id="UP001482154"/>
    </source>
</evidence>
<protein>
    <submittedName>
        <fullName evidence="3">GTP pyrophosphokinase family protein</fullName>
    </submittedName>
</protein>
<gene>
    <name evidence="3" type="ORF">AAAU51_05965</name>
</gene>
<dbReference type="InterPro" id="IPR007685">
    <property type="entry name" value="RelA_SpoT"/>
</dbReference>
<sequence length="267" mass="31564">MELQLWREMLTPYELAVDELVLKFRHIIREYRNVGRYSPIEQVDGRVKSISSILDKMQRKKINVNDVEKELEDIAGVRLICQFVEDIDKVLEIIESRSDMEIKSHKDYISHSKDSGYRSYHVIIYYEVNTIYGKKRIQAEIQIRTLAMNFWATVEHSLQYKYKGDIPKHVTDKLLVAADAIDVLDHEMSTVRDEIMDAQNSFRKKSNLVSEILHTMQNLYKVANRHEVLKIQDEFYKIYETGDMERLEHFNKQLDIIAEGYRAQSIS</sequence>
<dbReference type="Gene3D" id="3.30.460.10">
    <property type="entry name" value="Beta Polymerase, domain 2"/>
    <property type="match status" value="1"/>
</dbReference>
<dbReference type="PANTHER" id="PTHR47837:SF2">
    <property type="entry name" value="GTP PYROPHOSPHOKINASE YWAC"/>
    <property type="match status" value="1"/>
</dbReference>
<dbReference type="Gene3D" id="1.10.287.860">
    <property type="entry name" value="Nucleotidyltransferase"/>
    <property type="match status" value="1"/>
</dbReference>
<comment type="caution">
    <text evidence="3">The sequence shown here is derived from an EMBL/GenBank/DDBJ whole genome shotgun (WGS) entry which is preliminary data.</text>
</comment>
<dbReference type="InterPro" id="IPR052366">
    <property type="entry name" value="GTP_Pyrophosphokinase"/>
</dbReference>
<proteinExistence type="predicted"/>
<comment type="pathway">
    <text evidence="1">Purine metabolism; ppGpp biosynthesis; ppGpp from GTP: step 1/2.</text>
</comment>
<accession>A0ABV1IU26</accession>
<dbReference type="PANTHER" id="PTHR47837">
    <property type="entry name" value="GTP PYROPHOSPHOKINASE YJBM"/>
    <property type="match status" value="1"/>
</dbReference>
<keyword evidence="4" id="KW-1185">Reference proteome</keyword>
<organism evidence="3 4">
    <name type="scientific">Anaerostipes amylophilus</name>
    <dbReference type="NCBI Taxonomy" id="2981779"/>
    <lineage>
        <taxon>Bacteria</taxon>
        <taxon>Bacillati</taxon>
        <taxon>Bacillota</taxon>
        <taxon>Clostridia</taxon>
        <taxon>Lachnospirales</taxon>
        <taxon>Lachnospiraceae</taxon>
        <taxon>Anaerostipes</taxon>
    </lineage>
</organism>
<reference evidence="3 4" key="1">
    <citation type="submission" date="2024-04" db="EMBL/GenBank/DDBJ databases">
        <title>Human intestinal bacterial collection.</title>
        <authorList>
            <person name="Pauvert C."/>
            <person name="Hitch T.C.A."/>
            <person name="Clavel T."/>
        </authorList>
    </citation>
    <scope>NUCLEOTIDE SEQUENCE [LARGE SCALE GENOMIC DNA]</scope>
    <source>
        <strain evidence="3 4">CLA-AA-H249</strain>
    </source>
</reference>
<evidence type="ECO:0000256" key="1">
    <source>
        <dbReference type="ARBA" id="ARBA00004976"/>
    </source>
</evidence>
<name>A0ABV1IU26_9FIRM</name>
<dbReference type="EMBL" id="JBBNIN010000006">
    <property type="protein sequence ID" value="MEQ2710716.1"/>
    <property type="molecule type" value="Genomic_DNA"/>
</dbReference>
<dbReference type="SUPFAM" id="SSF81301">
    <property type="entry name" value="Nucleotidyltransferase"/>
    <property type="match status" value="1"/>
</dbReference>
<dbReference type="Pfam" id="PF04607">
    <property type="entry name" value="RelA_SpoT"/>
    <property type="match status" value="1"/>
</dbReference>